<evidence type="ECO:0000313" key="1">
    <source>
        <dbReference type="EMBL" id="KAK3045767.1"/>
    </source>
</evidence>
<keyword evidence="2" id="KW-1185">Reference proteome</keyword>
<evidence type="ECO:0000313" key="2">
    <source>
        <dbReference type="Proteomes" id="UP001271007"/>
    </source>
</evidence>
<accession>A0AAJ0D4R8</accession>
<comment type="caution">
    <text evidence="1">The sequence shown here is derived from an EMBL/GenBank/DDBJ whole genome shotgun (WGS) entry which is preliminary data.</text>
</comment>
<protein>
    <submittedName>
        <fullName evidence="1">Uncharacterized protein</fullName>
    </submittedName>
</protein>
<proteinExistence type="predicted"/>
<reference evidence="1" key="1">
    <citation type="submission" date="2023-04" db="EMBL/GenBank/DDBJ databases">
        <title>Black Yeasts Isolated from many extreme environments.</title>
        <authorList>
            <person name="Coleine C."/>
            <person name="Stajich J.E."/>
            <person name="Selbmann L."/>
        </authorList>
    </citation>
    <scope>NUCLEOTIDE SEQUENCE</scope>
    <source>
        <strain evidence="1">CCFEE 5312</strain>
    </source>
</reference>
<name>A0AAJ0D4R8_9PEZI</name>
<dbReference type="EMBL" id="JAWDJX010000155">
    <property type="protein sequence ID" value="KAK3045767.1"/>
    <property type="molecule type" value="Genomic_DNA"/>
</dbReference>
<gene>
    <name evidence="1" type="ORF">LTR09_012688</name>
</gene>
<dbReference type="AlphaFoldDB" id="A0AAJ0D4R8"/>
<sequence>MDTVEAYLDMLGLSLLPLRNWSLTHEALTCASSRSMQSVQSLLGRVYKLLEAELADGGDQLQGKWGLQQGTRLLRLLHTSQSEMKRRGSAEDGGVYPAYATAATDQMPRGTTQPQYNIGGDGPPSSHFEYTDGLIGDFGAGIDLTGYDQSLSSIFDFSTNMFNYPDNPFSGDLPMMNTDTSQGHTE</sequence>
<organism evidence="1 2">
    <name type="scientific">Extremus antarcticus</name>
    <dbReference type="NCBI Taxonomy" id="702011"/>
    <lineage>
        <taxon>Eukaryota</taxon>
        <taxon>Fungi</taxon>
        <taxon>Dikarya</taxon>
        <taxon>Ascomycota</taxon>
        <taxon>Pezizomycotina</taxon>
        <taxon>Dothideomycetes</taxon>
        <taxon>Dothideomycetidae</taxon>
        <taxon>Mycosphaerellales</taxon>
        <taxon>Extremaceae</taxon>
        <taxon>Extremus</taxon>
    </lineage>
</organism>
<dbReference type="Proteomes" id="UP001271007">
    <property type="component" value="Unassembled WGS sequence"/>
</dbReference>